<evidence type="ECO:0000313" key="2">
    <source>
        <dbReference type="Proteomes" id="UP000254869"/>
    </source>
</evidence>
<sequence>MELLDGLNSGSSLLSNTTSALINLLTLMRMLGS</sequence>
<protein>
    <submittedName>
        <fullName evidence="1">Uncharacterized protein</fullName>
    </submittedName>
</protein>
<evidence type="ECO:0000313" key="1">
    <source>
        <dbReference type="EMBL" id="RDI68681.1"/>
    </source>
</evidence>
<comment type="caution">
    <text evidence="1">The sequence shown here is derived from an EMBL/GenBank/DDBJ whole genome shotgun (WGS) entry which is preliminary data.</text>
</comment>
<accession>A0A370IEX9</accession>
<organism evidence="1 2">
    <name type="scientific">Nocardia pseudobrasiliensis</name>
    <dbReference type="NCBI Taxonomy" id="45979"/>
    <lineage>
        <taxon>Bacteria</taxon>
        <taxon>Bacillati</taxon>
        <taxon>Actinomycetota</taxon>
        <taxon>Actinomycetes</taxon>
        <taxon>Mycobacteriales</taxon>
        <taxon>Nocardiaceae</taxon>
        <taxon>Nocardia</taxon>
    </lineage>
</organism>
<reference evidence="1 2" key="1">
    <citation type="submission" date="2018-07" db="EMBL/GenBank/DDBJ databases">
        <title>Genomic Encyclopedia of Type Strains, Phase IV (KMG-IV): sequencing the most valuable type-strain genomes for metagenomic binning, comparative biology and taxonomic classification.</title>
        <authorList>
            <person name="Goeker M."/>
        </authorList>
    </citation>
    <scope>NUCLEOTIDE SEQUENCE [LARGE SCALE GENOMIC DNA]</scope>
    <source>
        <strain evidence="1 2">DSM 44290</strain>
    </source>
</reference>
<dbReference type="EMBL" id="QQBC01000001">
    <property type="protein sequence ID" value="RDI68681.1"/>
    <property type="molecule type" value="Genomic_DNA"/>
</dbReference>
<proteinExistence type="predicted"/>
<dbReference type="Proteomes" id="UP000254869">
    <property type="component" value="Unassembled WGS sequence"/>
</dbReference>
<keyword evidence="2" id="KW-1185">Reference proteome</keyword>
<gene>
    <name evidence="1" type="ORF">DFR76_101216</name>
</gene>
<name>A0A370IEX9_9NOCA</name>
<dbReference type="AlphaFoldDB" id="A0A370IEX9"/>
<dbReference type="STRING" id="1210086.GCA_001613105_00065"/>